<comment type="caution">
    <text evidence="3">The sequence shown here is derived from an EMBL/GenBank/DDBJ whole genome shotgun (WGS) entry which is preliminary data.</text>
</comment>
<evidence type="ECO:0000313" key="4">
    <source>
        <dbReference type="Proteomes" id="UP000265515"/>
    </source>
</evidence>
<organism evidence="3 4">
    <name type="scientific">Chara braunii</name>
    <name type="common">Braun's stonewort</name>
    <dbReference type="NCBI Taxonomy" id="69332"/>
    <lineage>
        <taxon>Eukaryota</taxon>
        <taxon>Viridiplantae</taxon>
        <taxon>Streptophyta</taxon>
        <taxon>Charophyceae</taxon>
        <taxon>Charales</taxon>
        <taxon>Characeae</taxon>
        <taxon>Chara</taxon>
    </lineage>
</organism>
<protein>
    <recommendedName>
        <fullName evidence="2">NADP-dependent oxidoreductase domain-containing protein</fullName>
    </recommendedName>
</protein>
<dbReference type="GO" id="GO:0005737">
    <property type="term" value="C:cytoplasm"/>
    <property type="evidence" value="ECO:0007669"/>
    <property type="project" value="TreeGrafter"/>
</dbReference>
<keyword evidence="4" id="KW-1185">Reference proteome</keyword>
<dbReference type="InterPro" id="IPR023210">
    <property type="entry name" value="NADP_OxRdtase_dom"/>
</dbReference>
<feature type="domain" description="NADP-dependent oxidoreductase" evidence="2">
    <location>
        <begin position="34"/>
        <end position="313"/>
    </location>
</feature>
<sequence length="355" mass="39118">MGEACVPVVIPRRALGSQGMVTSAQGLGCVDMTGWYEGAKPEEEMVKVIRHAVDLGVTFFDTSDVYGPHTNEVLLGKALAPIRDKVEIATKFGATLGPNHDVTVHGSPEYVRAAAEASLKRLQTDYIDLYYVHRIDTTIPIEVTMGELKKLVEEGKVKYVGLSEATAETIRRAHAVHPITAVQLEWSLWERCAEQEIIPVCRELGIGIVAYCPLGAGFLSGKAIEEELKSEGLRPLFPRFQQLEKNRVFYDRLKAMATKKGITPAQQALAWAHHRGNDVFPIPGTSKIAHLEDNIRSVAIALSKEEMEEMEAAVPQEEVVGDRNPAFIMVTTWEATQSGQTPPLNEWLATHTQPA</sequence>
<dbReference type="STRING" id="69332.A0A388L0R4"/>
<dbReference type="InterPro" id="IPR050791">
    <property type="entry name" value="Aldo-Keto_reductase"/>
</dbReference>
<dbReference type="Pfam" id="PF00248">
    <property type="entry name" value="Aldo_ket_red"/>
    <property type="match status" value="1"/>
</dbReference>
<dbReference type="InterPro" id="IPR020471">
    <property type="entry name" value="AKR"/>
</dbReference>
<dbReference type="Proteomes" id="UP000265515">
    <property type="component" value="Unassembled WGS sequence"/>
</dbReference>
<dbReference type="OMA" id="FIPWAPL"/>
<dbReference type="PANTHER" id="PTHR43625">
    <property type="entry name" value="AFLATOXIN B1 ALDEHYDE REDUCTASE"/>
    <property type="match status" value="1"/>
</dbReference>
<name>A0A388L0R4_CHABU</name>
<dbReference type="GO" id="GO:0016491">
    <property type="term" value="F:oxidoreductase activity"/>
    <property type="evidence" value="ECO:0007669"/>
    <property type="project" value="UniProtKB-KW"/>
</dbReference>
<dbReference type="PANTHER" id="PTHR43625:SF81">
    <property type="entry name" value="OS01G0618100 PROTEIN"/>
    <property type="match status" value="1"/>
</dbReference>
<dbReference type="SUPFAM" id="SSF51430">
    <property type="entry name" value="NAD(P)-linked oxidoreductase"/>
    <property type="match status" value="1"/>
</dbReference>
<evidence type="ECO:0000313" key="3">
    <source>
        <dbReference type="EMBL" id="GBG75916.1"/>
    </source>
</evidence>
<dbReference type="Gene3D" id="3.20.20.100">
    <property type="entry name" value="NADP-dependent oxidoreductase domain"/>
    <property type="match status" value="1"/>
</dbReference>
<dbReference type="OrthoDB" id="37537at2759"/>
<dbReference type="AlphaFoldDB" id="A0A388L0R4"/>
<dbReference type="EMBL" id="BFEA01000234">
    <property type="protein sequence ID" value="GBG75916.1"/>
    <property type="molecule type" value="Genomic_DNA"/>
</dbReference>
<reference evidence="3 4" key="1">
    <citation type="journal article" date="2018" name="Cell">
        <title>The Chara Genome: Secondary Complexity and Implications for Plant Terrestrialization.</title>
        <authorList>
            <person name="Nishiyama T."/>
            <person name="Sakayama H."/>
            <person name="Vries J.D."/>
            <person name="Buschmann H."/>
            <person name="Saint-Marcoux D."/>
            <person name="Ullrich K.K."/>
            <person name="Haas F.B."/>
            <person name="Vanderstraeten L."/>
            <person name="Becker D."/>
            <person name="Lang D."/>
            <person name="Vosolsobe S."/>
            <person name="Rombauts S."/>
            <person name="Wilhelmsson P.K.I."/>
            <person name="Janitza P."/>
            <person name="Kern R."/>
            <person name="Heyl A."/>
            <person name="Rumpler F."/>
            <person name="Villalobos L.I.A.C."/>
            <person name="Clay J.M."/>
            <person name="Skokan R."/>
            <person name="Toyoda A."/>
            <person name="Suzuki Y."/>
            <person name="Kagoshima H."/>
            <person name="Schijlen E."/>
            <person name="Tajeshwar N."/>
            <person name="Catarino B."/>
            <person name="Hetherington A.J."/>
            <person name="Saltykova A."/>
            <person name="Bonnot C."/>
            <person name="Breuninger H."/>
            <person name="Symeonidi A."/>
            <person name="Radhakrishnan G.V."/>
            <person name="Van Nieuwerburgh F."/>
            <person name="Deforce D."/>
            <person name="Chang C."/>
            <person name="Karol K.G."/>
            <person name="Hedrich R."/>
            <person name="Ulvskov P."/>
            <person name="Glockner G."/>
            <person name="Delwiche C.F."/>
            <person name="Petrasek J."/>
            <person name="Van de Peer Y."/>
            <person name="Friml J."/>
            <person name="Beilby M."/>
            <person name="Dolan L."/>
            <person name="Kohara Y."/>
            <person name="Sugano S."/>
            <person name="Fujiyama A."/>
            <person name="Delaux P.-M."/>
            <person name="Quint M."/>
            <person name="TheiBen G."/>
            <person name="Hagemann M."/>
            <person name="Harholt J."/>
            <person name="Dunand C."/>
            <person name="Zachgo S."/>
            <person name="Langdale J."/>
            <person name="Maumus F."/>
            <person name="Straeten D.V.D."/>
            <person name="Gould S.B."/>
            <person name="Rensing S.A."/>
        </authorList>
    </citation>
    <scope>NUCLEOTIDE SEQUENCE [LARGE SCALE GENOMIC DNA]</scope>
    <source>
        <strain evidence="3 4">S276</strain>
    </source>
</reference>
<accession>A0A388L0R4</accession>
<proteinExistence type="predicted"/>
<dbReference type="InterPro" id="IPR036812">
    <property type="entry name" value="NAD(P)_OxRdtase_dom_sf"/>
</dbReference>
<keyword evidence="1" id="KW-0560">Oxidoreductase</keyword>
<dbReference type="PRINTS" id="PR00069">
    <property type="entry name" value="ALDKETRDTASE"/>
</dbReference>
<dbReference type="CDD" id="cd19145">
    <property type="entry name" value="AKR_AKR13D1"/>
    <property type="match status" value="1"/>
</dbReference>
<dbReference type="Gramene" id="GBG75916">
    <property type="protein sequence ID" value="GBG75916"/>
    <property type="gene ID" value="CBR_g21158"/>
</dbReference>
<evidence type="ECO:0000259" key="2">
    <source>
        <dbReference type="Pfam" id="PF00248"/>
    </source>
</evidence>
<gene>
    <name evidence="3" type="ORF">CBR_g21158</name>
</gene>
<evidence type="ECO:0000256" key="1">
    <source>
        <dbReference type="ARBA" id="ARBA00023002"/>
    </source>
</evidence>